<evidence type="ECO:0000256" key="1">
    <source>
        <dbReference type="SAM" id="MobiDB-lite"/>
    </source>
</evidence>
<proteinExistence type="predicted"/>
<feature type="region of interest" description="Disordered" evidence="1">
    <location>
        <begin position="41"/>
        <end position="73"/>
    </location>
</feature>
<organism evidence="2">
    <name type="scientific">Homo sapiens</name>
    <name type="common">Human</name>
    <dbReference type="NCBI Taxonomy" id="9606"/>
    <lineage>
        <taxon>Eukaryota</taxon>
        <taxon>Metazoa</taxon>
        <taxon>Chordata</taxon>
        <taxon>Craniata</taxon>
        <taxon>Vertebrata</taxon>
        <taxon>Euteleostomi</taxon>
        <taxon>Mammalia</taxon>
        <taxon>Eutheria</taxon>
        <taxon>Euarchontoglires</taxon>
        <taxon>Primates</taxon>
        <taxon>Haplorrhini</taxon>
        <taxon>Catarrhini</taxon>
        <taxon>Hominidae</taxon>
        <taxon>Homo</taxon>
    </lineage>
</organism>
<reference evidence="2" key="2">
    <citation type="submission" date="2004-06" db="EMBL/GenBank/DDBJ databases">
        <authorList>
            <person name="Scherer S.W."/>
            <person name="Cheung J."/>
            <person name="MacDonald J.R."/>
            <person name="Osborne L.R."/>
            <person name="Nakabayashi K."/>
            <person name="Herbrick J.-A."/>
            <person name="Carson A.R."/>
            <person name="Parker-Katiraee L."/>
            <person name="Skaug J."/>
            <person name="Khaja R."/>
            <person name="Zhang J."/>
            <person name="Hudek A.K."/>
            <person name="Li M."/>
            <person name="Haddad M."/>
            <person name="Duggan G.E."/>
            <person name="Fernandez B.A."/>
            <person name="Kanematsu E."/>
            <person name="Gentles S."/>
            <person name="Christopoulos C.C."/>
            <person name="Choufani S."/>
            <person name="Kwasnicka D."/>
            <person name="Zheng X.H."/>
            <person name="Nusskern D."/>
            <person name="Zhang Q."/>
            <person name="Gu Z."/>
            <person name="Lu F."/>
            <person name="Zeesman S."/>
            <person name="Teshima I."/>
            <person name="Chitayat D."/>
            <person name="Shuman C."/>
            <person name="Weksberg R."/>
            <person name="Zackai E.H."/>
            <person name="Grebe T.A."/>
            <person name="Cox S.R."/>
            <person name="Kirkpatrick S.J."/>
            <person name="Rahman N."/>
            <person name="Friedman J.M."/>
            <person name="Heng H.H.Q."/>
            <person name="Pelicci P."/>
            <person name="Lococo F."/>
            <person name="Belloni E."/>
            <person name="Shaffer L.G."/>
            <person name="Morton C.C."/>
            <person name="Pober B."/>
            <person name="Gusella J."/>
            <person name="Bruns G."/>
            <person name="Korf B.R."/>
            <person name="Quade B.J."/>
            <person name="Ligon A.H."/>
            <person name="Ferguson H."/>
            <person name="Higgins A.W."/>
            <person name="Leach N.T."/>
            <person name="Herrick S.R."/>
            <person name="Lemyre E."/>
            <person name="Farra C.G."/>
            <person name="Kim H.-G."/>
            <person name="Summers A.M."/>
            <person name="Gripp K.W."/>
            <person name="Roberts W."/>
            <person name="Szatmari P."/>
            <person name="Winsor E.J.T."/>
            <person name="Grzeschik K.-H."/>
            <person name="Teebi A."/>
            <person name="Minassian B.A."/>
            <person name="Kere J."/>
            <person name="Armengol L."/>
            <person name="Pujana M.Angel."/>
            <person name="Estivill X."/>
            <person name="Wilson M.D."/>
            <person name="Koop B.F."/>
            <person name="Tosi S."/>
            <person name="Moore G.E."/>
            <person name="Boright A.P."/>
            <person name="Zlotorynski E."/>
            <person name="Kerem B."/>
            <person name="Kroisel P.M."/>
            <person name="Petek E."/>
            <person name="Oscier D.G."/>
            <person name="Mould S.J."/>
            <person name="Doehner H."/>
            <person name="Doehner K."/>
            <person name="Rommens J.M."/>
            <person name="Vincent J.B."/>
            <person name="Venter J.C."/>
            <person name="Li P.W."/>
            <person name="Mural R.J."/>
            <person name="Adams M.D."/>
            <person name="Tsui L.-C."/>
        </authorList>
    </citation>
    <scope>NUCLEOTIDE SEQUENCE</scope>
</reference>
<dbReference type="EMBL" id="CH236962">
    <property type="protein sequence ID" value="EAL23727.1"/>
    <property type="molecule type" value="Genomic_DNA"/>
</dbReference>
<evidence type="ECO:0000313" key="2">
    <source>
        <dbReference type="EMBL" id="EAL23727.1"/>
    </source>
</evidence>
<name>A4D2N3_HUMAN</name>
<sequence length="94" mass="10029">MGLDTRAPRQQLLPCSQMRARALPIGRPHSCPRLLGLSSAPKGVAPGEAGQVECRSRQENPALPSQTLESSADTKTMPCLPLNAFCFGKYSCSS</sequence>
<dbReference type="AlphaFoldDB" id="A4D2N3"/>
<protein>
    <submittedName>
        <fullName evidence="2">LOC401436</fullName>
    </submittedName>
</protein>
<reference evidence="2" key="1">
    <citation type="journal article" date="2003" name="Science">
        <title>Human chromosome 7: DNA sequence and biology.</title>
        <authorList>
            <person name="Scherer S.W."/>
            <person name="Cheung J."/>
            <person name="MacDonald J.R."/>
            <person name="Osborne L.R."/>
            <person name="Nakabayashi K."/>
            <person name="Herbrick J.A."/>
            <person name="Carson A.R."/>
            <person name="Parker-Katiraee L."/>
            <person name="Skaug J."/>
            <person name="Khaja R."/>
            <person name="Zhang J."/>
            <person name="Hudek A.K."/>
            <person name="Li M."/>
            <person name="Haddad M."/>
            <person name="Duggan G.E."/>
            <person name="Fernandez B.A."/>
            <person name="Kanematsu E."/>
            <person name="Gentles S."/>
            <person name="Christopoulos C.C."/>
            <person name="Choufani S."/>
            <person name="Kwasnicka D."/>
            <person name="Zheng X.H."/>
            <person name="Lai Z."/>
            <person name="Nusskern D."/>
            <person name="Zhang Q."/>
            <person name="Gu Z."/>
            <person name="Lu F."/>
            <person name="Zeesman S."/>
            <person name="Nowaczyk M.J."/>
            <person name="Teshima I."/>
            <person name="Chitayat D."/>
            <person name="Shuman C."/>
            <person name="Weksberg R."/>
            <person name="Zackai E.H."/>
            <person name="Grebe T.A."/>
            <person name="Cox S.R."/>
            <person name="Kirkpatrick S.J."/>
            <person name="Rahman N."/>
            <person name="Friedman J.M."/>
            <person name="Heng H.H."/>
            <person name="Pelicci P.G."/>
            <person name="Lo-Coco F."/>
            <person name="Belloni E."/>
            <person name="Shaffer L.G."/>
            <person name="Pober B."/>
            <person name="Morton C.C."/>
            <person name="Gusella J.F."/>
            <person name="Bruns G.A."/>
            <person name="Korf B.R."/>
            <person name="Quade B.J."/>
            <person name="Ligon A.H."/>
            <person name="Ferguson H."/>
            <person name="Higgins A.W."/>
            <person name="Leach N.T."/>
            <person name="Herrick S.R."/>
            <person name="Lemyre E."/>
            <person name="Farra C.G."/>
            <person name="Kim H.G."/>
            <person name="Summers A.M."/>
            <person name="Gripp K.W."/>
            <person name="Roberts W."/>
            <person name="Szatmari P."/>
            <person name="Winsor E.J."/>
            <person name="Grzeschik K.H."/>
            <person name="Teebi A."/>
            <person name="Minassian B.A."/>
            <person name="Kere J."/>
            <person name="Armengol L."/>
            <person name="Pujana M.A."/>
            <person name="Estivill X."/>
            <person name="Wilson M.D."/>
            <person name="Koop B.F."/>
            <person name="Tosi S."/>
            <person name="Moore G.E."/>
            <person name="Boright A.P."/>
            <person name="Zlotorynski E."/>
            <person name="Kerem B."/>
            <person name="Kroisel P.M."/>
            <person name="Petek E."/>
            <person name="Oscier D.G."/>
            <person name="Mould S.J."/>
            <person name="Dohner H."/>
            <person name="Dohner K."/>
            <person name="Rommens J.M."/>
            <person name="Vincent J.B."/>
            <person name="Venter J.C."/>
            <person name="Li P.W."/>
            <person name="Mural R.J."/>
            <person name="Adams M.D."/>
            <person name="Tsui L.C."/>
        </authorList>
    </citation>
    <scope>NUCLEOTIDE SEQUENCE [LARGE SCALE GENOMIC DNA]</scope>
</reference>
<gene>
    <name evidence="2" type="primary">LOC401436</name>
    <name evidence="2" type="ORF">tcag7.1021</name>
</gene>
<accession>A4D2N3</accession>
<feature type="compositionally biased region" description="Polar residues" evidence="1">
    <location>
        <begin position="63"/>
        <end position="73"/>
    </location>
</feature>